<protein>
    <submittedName>
        <fullName evidence="1">Uncharacterized protein</fullName>
    </submittedName>
</protein>
<dbReference type="OrthoDB" id="4177029at2759"/>
<evidence type="ECO:0000313" key="2">
    <source>
        <dbReference type="Proteomes" id="UP000247810"/>
    </source>
</evidence>
<organism evidence="1 2">
    <name type="scientific">Aspergillus ellipticus CBS 707.79</name>
    <dbReference type="NCBI Taxonomy" id="1448320"/>
    <lineage>
        <taxon>Eukaryota</taxon>
        <taxon>Fungi</taxon>
        <taxon>Dikarya</taxon>
        <taxon>Ascomycota</taxon>
        <taxon>Pezizomycotina</taxon>
        <taxon>Eurotiomycetes</taxon>
        <taxon>Eurotiomycetidae</taxon>
        <taxon>Eurotiales</taxon>
        <taxon>Aspergillaceae</taxon>
        <taxon>Aspergillus</taxon>
        <taxon>Aspergillus subgen. Circumdati</taxon>
    </lineage>
</organism>
<dbReference type="Proteomes" id="UP000247810">
    <property type="component" value="Unassembled WGS sequence"/>
</dbReference>
<dbReference type="AlphaFoldDB" id="A0A319ECK3"/>
<dbReference type="VEuPathDB" id="FungiDB:BO71DRAFT_395278"/>
<proteinExistence type="predicted"/>
<accession>A0A319ECK3</accession>
<keyword evidence="2" id="KW-1185">Reference proteome</keyword>
<sequence length="147" mass="15960">MSGLWYCCDCSHGPHQVGLQRACAQCGEERCPDCPLDTQDSATSVHTCHEMSPYPSAPAPQGREPSLNTVANMPSITGYAQSLRQPSLSHRHVHIQHGMPGKDSRGIVGHASLYYCCQCGDGPKIYEHQPRCVLCQHVVCSGCKPAK</sequence>
<reference evidence="1 2" key="1">
    <citation type="submission" date="2018-02" db="EMBL/GenBank/DDBJ databases">
        <title>The genomes of Aspergillus section Nigri reveals drivers in fungal speciation.</title>
        <authorList>
            <consortium name="DOE Joint Genome Institute"/>
            <person name="Vesth T.C."/>
            <person name="Nybo J."/>
            <person name="Theobald S."/>
            <person name="Brandl J."/>
            <person name="Frisvad J.C."/>
            <person name="Nielsen K.F."/>
            <person name="Lyhne E.K."/>
            <person name="Kogle M.E."/>
            <person name="Kuo A."/>
            <person name="Riley R."/>
            <person name="Clum A."/>
            <person name="Nolan M."/>
            <person name="Lipzen A."/>
            <person name="Salamov A."/>
            <person name="Henrissat B."/>
            <person name="Wiebenga A."/>
            <person name="De vries R.P."/>
            <person name="Grigoriev I.V."/>
            <person name="Mortensen U.H."/>
            <person name="Andersen M.R."/>
            <person name="Baker S.E."/>
        </authorList>
    </citation>
    <scope>NUCLEOTIDE SEQUENCE [LARGE SCALE GENOMIC DNA]</scope>
    <source>
        <strain evidence="1 2">CBS 707.79</strain>
    </source>
</reference>
<gene>
    <name evidence="1" type="ORF">BO71DRAFT_395278</name>
</gene>
<dbReference type="EMBL" id="KZ825811">
    <property type="protein sequence ID" value="PYH98498.1"/>
    <property type="molecule type" value="Genomic_DNA"/>
</dbReference>
<evidence type="ECO:0000313" key="1">
    <source>
        <dbReference type="EMBL" id="PYH98498.1"/>
    </source>
</evidence>
<name>A0A319ECK3_9EURO</name>